<proteinExistence type="predicted"/>
<dbReference type="Proteomes" id="UP001164250">
    <property type="component" value="Chromosome 12"/>
</dbReference>
<organism evidence="1 2">
    <name type="scientific">Pistacia atlantica</name>
    <dbReference type="NCBI Taxonomy" id="434234"/>
    <lineage>
        <taxon>Eukaryota</taxon>
        <taxon>Viridiplantae</taxon>
        <taxon>Streptophyta</taxon>
        <taxon>Embryophyta</taxon>
        <taxon>Tracheophyta</taxon>
        <taxon>Spermatophyta</taxon>
        <taxon>Magnoliopsida</taxon>
        <taxon>eudicotyledons</taxon>
        <taxon>Gunneridae</taxon>
        <taxon>Pentapetalae</taxon>
        <taxon>rosids</taxon>
        <taxon>malvids</taxon>
        <taxon>Sapindales</taxon>
        <taxon>Anacardiaceae</taxon>
        <taxon>Pistacia</taxon>
    </lineage>
</organism>
<comment type="caution">
    <text evidence="1">The sequence shown here is derived from an EMBL/GenBank/DDBJ whole genome shotgun (WGS) entry which is preliminary data.</text>
</comment>
<keyword evidence="2" id="KW-1185">Reference proteome</keyword>
<reference evidence="2" key="1">
    <citation type="journal article" date="2023" name="G3 (Bethesda)">
        <title>Genome assembly and association tests identify interacting loci associated with vigor, precocity, and sex in interspecific pistachio rootstocks.</title>
        <authorList>
            <person name="Palmer W."/>
            <person name="Jacygrad E."/>
            <person name="Sagayaradj S."/>
            <person name="Cavanaugh K."/>
            <person name="Han R."/>
            <person name="Bertier L."/>
            <person name="Beede B."/>
            <person name="Kafkas S."/>
            <person name="Golino D."/>
            <person name="Preece J."/>
            <person name="Michelmore R."/>
        </authorList>
    </citation>
    <scope>NUCLEOTIDE SEQUENCE [LARGE SCALE GENOMIC DNA]</scope>
</reference>
<evidence type="ECO:0000313" key="2">
    <source>
        <dbReference type="Proteomes" id="UP001164250"/>
    </source>
</evidence>
<accession>A0ACC1A4G1</accession>
<protein>
    <submittedName>
        <fullName evidence="1">Uncharacterized protein</fullName>
    </submittedName>
</protein>
<name>A0ACC1A4G1_9ROSI</name>
<dbReference type="EMBL" id="CM047908">
    <property type="protein sequence ID" value="KAJ0081835.1"/>
    <property type="molecule type" value="Genomic_DNA"/>
</dbReference>
<gene>
    <name evidence="1" type="ORF">Patl1_10160</name>
</gene>
<evidence type="ECO:0000313" key="1">
    <source>
        <dbReference type="EMBL" id="KAJ0081835.1"/>
    </source>
</evidence>
<sequence length="472" mass="52518">MANYAPSASFPLLSILLLTFYSEKISILAEVQRTWCVAKPAANNRMLRGDIDFSCSHADCGPIQQGGSCFDPNTLMHHTSFAMNAFYQASGRQKFDCDFKRSALIALTDPSSSSCTYPGAEADVDISIDLRSCRILGVWQNLQQTTIYCNPTLILLAKRRTVTQLKKVVSASTLITLMHHASYAMNSYYQLSGRDAASCDFKQFCHDCYQQSRLWYWLLLCFCITTTNIVALLIHFHRHLHCFTQPKWPALTLSFQILSLFLCFFFSSGGFLKMVTAQRTWCVANPTANISTLIGNLDYACNRIDCDLIQQGGSCFYPDTYIHHASFAMNMYYQAMGRHSWDCNFKDSGLISVTDPSYESCTFQSGGHQSDNGPTMAQNSDASATWCMAKPGTNNDMLLLNINYACNHVDCTPTHVGGACYNPATLLNHASFAMNLYFQSNGRNPSSCDFRKTGLIVMVPALKSIVAIVAKS</sequence>